<evidence type="ECO:0000256" key="4">
    <source>
        <dbReference type="PROSITE-ProRule" id="PRU00409"/>
    </source>
</evidence>
<dbReference type="OrthoDB" id="24041at2"/>
<sequence length="418" mass="44476">MSERPVIVIGFVPAALESLAEFRPDGSVILIEEPDVIRKRDVRAATAGVPVVGELVEWEYQTAGAADEFFALHGDLEPAAVAAIQEYGTPFAARLAERYGLPGAGLGAVQLFRDKALLRKVTRAAGVANPASTEVEGPAEVGAFMAGHPGPVILKPANRQASVGTRVLHSPAEIEAAWEECLRQDEGVYVPDRPVPLRMLVEEYVSGSEYSVELLVDDGLPVFGNVTAKSLFPGPRPVEIGHVVPADVPDALAALLRERTARVLRAVGFGTGIVHCEWIVRDGTPYLVECAGRWAGDGIMDAIERAYRTAFVRGFWSLMLGESAVGPFPDRAEQAVAIRFLSVDAGVVESVHGVEEAAALPGVVLCRVTVAPGDETREVRSSWDRVGVAMAVAPTAAEAGRLAEEALGLVEVKVRPSR</sequence>
<evidence type="ECO:0000256" key="3">
    <source>
        <dbReference type="ARBA" id="ARBA00022840"/>
    </source>
</evidence>
<dbReference type="GO" id="GO:0005524">
    <property type="term" value="F:ATP binding"/>
    <property type="evidence" value="ECO:0007669"/>
    <property type="project" value="UniProtKB-UniRule"/>
</dbReference>
<dbReference type="GeneID" id="51866743"/>
<dbReference type="AlphaFoldDB" id="F2RDK6"/>
<keyword evidence="2 4" id="KW-0547">Nucleotide-binding</keyword>
<protein>
    <recommendedName>
        <fullName evidence="5">ATP-grasp domain-containing protein</fullName>
    </recommendedName>
</protein>
<feature type="domain" description="ATP-grasp" evidence="5">
    <location>
        <begin position="119"/>
        <end position="320"/>
    </location>
</feature>
<name>F2RDK6_STRVP</name>
<dbReference type="Gene3D" id="3.30.1490.20">
    <property type="entry name" value="ATP-grasp fold, A domain"/>
    <property type="match status" value="1"/>
</dbReference>
<dbReference type="HOGENOM" id="CLU_029016_6_3_11"/>
<dbReference type="InterPro" id="IPR052032">
    <property type="entry name" value="ATP-dep_AA_Ligase"/>
</dbReference>
<dbReference type="STRING" id="953739.SVEN_6212"/>
<dbReference type="Gene3D" id="3.30.470.20">
    <property type="entry name" value="ATP-grasp fold, B domain"/>
    <property type="match status" value="1"/>
</dbReference>
<dbReference type="GO" id="GO:0046872">
    <property type="term" value="F:metal ion binding"/>
    <property type="evidence" value="ECO:0007669"/>
    <property type="project" value="InterPro"/>
</dbReference>
<keyword evidence="7" id="KW-1185">Reference proteome</keyword>
<evidence type="ECO:0000313" key="7">
    <source>
        <dbReference type="Proteomes" id="UP000006854"/>
    </source>
</evidence>
<dbReference type="GO" id="GO:0016874">
    <property type="term" value="F:ligase activity"/>
    <property type="evidence" value="ECO:0007669"/>
    <property type="project" value="UniProtKB-KW"/>
</dbReference>
<dbReference type="InterPro" id="IPR040570">
    <property type="entry name" value="LAL_C2"/>
</dbReference>
<proteinExistence type="predicted"/>
<dbReference type="PANTHER" id="PTHR43585:SF2">
    <property type="entry name" value="ATP-GRASP ENZYME FSQD"/>
    <property type="match status" value="1"/>
</dbReference>
<gene>
    <name evidence="6" type="ordered locus">SVEN_6212</name>
</gene>
<keyword evidence="1" id="KW-0436">Ligase</keyword>
<evidence type="ECO:0000259" key="5">
    <source>
        <dbReference type="PROSITE" id="PS50975"/>
    </source>
</evidence>
<dbReference type="KEGG" id="sve:SVEN_6212"/>
<dbReference type="InterPro" id="IPR011761">
    <property type="entry name" value="ATP-grasp"/>
</dbReference>
<dbReference type="eggNOG" id="COG0151">
    <property type="taxonomic scope" value="Bacteria"/>
</dbReference>
<evidence type="ECO:0000256" key="1">
    <source>
        <dbReference type="ARBA" id="ARBA00022598"/>
    </source>
</evidence>
<dbReference type="InterPro" id="IPR013815">
    <property type="entry name" value="ATP_grasp_subdomain_1"/>
</dbReference>
<dbReference type="SUPFAM" id="SSF56059">
    <property type="entry name" value="Glutathione synthetase ATP-binding domain-like"/>
    <property type="match status" value="1"/>
</dbReference>
<dbReference type="EMBL" id="FR845719">
    <property type="protein sequence ID" value="CCA59498.1"/>
    <property type="molecule type" value="Genomic_DNA"/>
</dbReference>
<dbReference type="RefSeq" id="WP_015037393.1">
    <property type="nucleotide sequence ID" value="NC_018750.1"/>
</dbReference>
<organism evidence="6 7">
    <name type="scientific">Streptomyces venezuelae (strain ATCC 10712 / CBS 650.69 / DSM 40230 / JCM 4526 / NBRC 13096 / PD 04745)</name>
    <dbReference type="NCBI Taxonomy" id="953739"/>
    <lineage>
        <taxon>Bacteria</taxon>
        <taxon>Bacillati</taxon>
        <taxon>Actinomycetota</taxon>
        <taxon>Actinomycetes</taxon>
        <taxon>Kitasatosporales</taxon>
        <taxon>Streptomycetaceae</taxon>
        <taxon>Streptomyces</taxon>
    </lineage>
</organism>
<keyword evidence="3 4" id="KW-0067">ATP-binding</keyword>
<evidence type="ECO:0000313" key="6">
    <source>
        <dbReference type="EMBL" id="CCA59498.1"/>
    </source>
</evidence>
<dbReference type="PANTHER" id="PTHR43585">
    <property type="entry name" value="FUMIPYRROLE BIOSYNTHESIS PROTEIN C"/>
    <property type="match status" value="1"/>
</dbReference>
<evidence type="ECO:0000256" key="2">
    <source>
        <dbReference type="ARBA" id="ARBA00022741"/>
    </source>
</evidence>
<dbReference type="PATRIC" id="fig|953739.5.peg.1418"/>
<dbReference type="Proteomes" id="UP000006854">
    <property type="component" value="Chromosome"/>
</dbReference>
<dbReference type="Pfam" id="PF18603">
    <property type="entry name" value="LAL_C2"/>
    <property type="match status" value="1"/>
</dbReference>
<dbReference type="PROSITE" id="PS50975">
    <property type="entry name" value="ATP_GRASP"/>
    <property type="match status" value="1"/>
</dbReference>
<dbReference type="Gene3D" id="3.40.50.20">
    <property type="match status" value="1"/>
</dbReference>
<dbReference type="Pfam" id="PF13535">
    <property type="entry name" value="ATP-grasp_4"/>
    <property type="match status" value="1"/>
</dbReference>
<accession>F2RDK6</accession>
<reference evidence="6 7" key="1">
    <citation type="journal article" date="2011" name="BMC Genomics">
        <title>Genome-wide analysis of the role of GlnR in Streptomyces venezuelae provides new insights into global nitrogen regulation in actinomycetes.</title>
        <authorList>
            <person name="Pullan S.T."/>
            <person name="Bibb M.J."/>
            <person name="Merrick M."/>
        </authorList>
    </citation>
    <scope>NUCLEOTIDE SEQUENCE [LARGE SCALE GENOMIC DNA]</scope>
    <source>
        <strain evidence="7">ATCC 10712 / CBS 650.69 / DSM 40230 / JCM 4526 / NBRC 13096 / PD 04745</strain>
    </source>
</reference>